<dbReference type="PANTHER" id="PTHR40375">
    <property type="entry name" value="SPORULATION-SPECIFIC PROTEIN 22"/>
    <property type="match status" value="1"/>
</dbReference>
<dbReference type="GO" id="GO:0090173">
    <property type="term" value="P:regulation of synaptonemal complex assembly"/>
    <property type="evidence" value="ECO:0007669"/>
    <property type="project" value="InterPro"/>
</dbReference>
<dbReference type="GO" id="GO:0051321">
    <property type="term" value="P:meiotic cell cycle"/>
    <property type="evidence" value="ECO:0007669"/>
    <property type="project" value="UniProtKB-KW"/>
</dbReference>
<dbReference type="InterPro" id="IPR039057">
    <property type="entry name" value="Spo22/ZIP4"/>
</dbReference>
<comment type="caution">
    <text evidence="3">The sequence shown here is derived from an EMBL/GenBank/DDBJ whole genome shotgun (WGS) entry which is preliminary data.</text>
</comment>
<organism evidence="3 4">
    <name type="scientific">Monascus purpureus</name>
    <name type="common">Red mold</name>
    <name type="synonym">Monascus anka</name>
    <dbReference type="NCBI Taxonomy" id="5098"/>
    <lineage>
        <taxon>Eukaryota</taxon>
        <taxon>Fungi</taxon>
        <taxon>Dikarya</taxon>
        <taxon>Ascomycota</taxon>
        <taxon>Pezizomycotina</taxon>
        <taxon>Eurotiomycetes</taxon>
        <taxon>Eurotiomycetidae</taxon>
        <taxon>Eurotiales</taxon>
        <taxon>Aspergillaceae</taxon>
        <taxon>Monascus</taxon>
    </lineage>
</organism>
<evidence type="ECO:0000256" key="1">
    <source>
        <dbReference type="ARBA" id="ARBA00023254"/>
    </source>
</evidence>
<evidence type="ECO:0000313" key="3">
    <source>
        <dbReference type="EMBL" id="TQB74559.1"/>
    </source>
</evidence>
<proteinExistence type="predicted"/>
<keyword evidence="1" id="KW-0469">Meiosis</keyword>
<dbReference type="Pfam" id="PF08631">
    <property type="entry name" value="SPO22"/>
    <property type="match status" value="1"/>
</dbReference>
<dbReference type="STRING" id="5098.A0A507QZT5"/>
<evidence type="ECO:0008006" key="5">
    <source>
        <dbReference type="Google" id="ProtNLM"/>
    </source>
</evidence>
<keyword evidence="4" id="KW-1185">Reference proteome</keyword>
<protein>
    <recommendedName>
        <fullName evidence="5">Protein ZIP4 homolog</fullName>
    </recommendedName>
</protein>
<evidence type="ECO:0000313" key="4">
    <source>
        <dbReference type="Proteomes" id="UP000319663"/>
    </source>
</evidence>
<reference evidence="3 4" key="1">
    <citation type="submission" date="2019-06" db="EMBL/GenBank/DDBJ databases">
        <title>Wine fermentation using esterase from Monascus purpureus.</title>
        <authorList>
            <person name="Geng C."/>
            <person name="Zhang Y."/>
        </authorList>
    </citation>
    <scope>NUCLEOTIDE SEQUENCE [LARGE SCALE GENOMIC DNA]</scope>
    <source>
        <strain evidence="3">HQ1</strain>
    </source>
</reference>
<dbReference type="EMBL" id="VIFY01000030">
    <property type="protein sequence ID" value="TQB74559.1"/>
    <property type="molecule type" value="Genomic_DNA"/>
</dbReference>
<sequence>MASTNPQKNHIAEIKALASELQSQISTATIPPHSLSLGADLCCRLDKYLSNPLLLSRAGAASSLSSRRELDSCGTGLWNACMRLRSIIPKSELGLLNRENDQLDLGLDTLGTAAARLNALEKSESGVETQSLATEYYMLRVFLSSLQGRPDIAEHMFSKVAEPKLEEDRKIILEICCNVGTWAMACGQYGMASKWLERAVGLNGLLGRGFRHASRGLDVRLIVLHTLARAYLQVDTTDSWNRLLKILKVLEAYGGHFAILLLRTEVLSRQAQPNIHEYYGCAALQVMDLTDGSINAMFVYILKLKDWSLELTSQSLQRLLLHVHFNKRIWTERIFVTFVWTLTDLAFCSQDGLDRLEDTLAQSSTRWQSPLSIEACHACLILIWRKVDAVMSQGNYYIAERWCQFVLGHSAFQNCSFANKAKFQRRLIICAWENSNYILARETLNRMSDDCKSHPLTLYMRYKLALVDEDIDTAIIYQQLPQLGKSGTAYMLACVAEARRMGKTEQVTQGLQHTVERLDNGFPESIFNIPGLFQSTLHLLSMELENYKPDKAQSMIIEQILRVFEAALREANRAEEKSAAFLPTELEWFFINSYNSALQSLKFASSKTAFAELYQQKEHSNNGIDVHRHFLLCDFHKSTALLSEARMEDDPLIRETYYRSLRSSSHNFRTRIHSHLAKSPGTETEQLYWTRKYRAVIAFDVEATVSLKQWSDIVSIIEEAREMEIVDDWLLSVFMDCILSSSSVPGEETLRIIELILSILVPSANPNPSYKDQPRYIHSLFHLCISTPTEQTNHSKTKLAESILFHALTLARQARNASTTITSTDTTSPTTTAAAATTTTGPDPYPDEELEWLATVTFNRAVDFYLTFAEEDCKRWAGRAIELADLLDDDGALGRLLRVNLARLGVDMQV</sequence>
<dbReference type="InterPro" id="IPR013940">
    <property type="entry name" value="Spo22/ZIP4/TEX11"/>
</dbReference>
<name>A0A507QZT5_MONPU</name>
<accession>A0A507QZT5</accession>
<feature type="region of interest" description="Disordered" evidence="2">
    <location>
        <begin position="818"/>
        <end position="845"/>
    </location>
</feature>
<evidence type="ECO:0000256" key="2">
    <source>
        <dbReference type="SAM" id="MobiDB-lite"/>
    </source>
</evidence>
<dbReference type="PANTHER" id="PTHR40375:SF2">
    <property type="entry name" value="SPORULATION-SPECIFIC PROTEIN 22"/>
    <property type="match status" value="1"/>
</dbReference>
<feature type="compositionally biased region" description="Low complexity" evidence="2">
    <location>
        <begin position="818"/>
        <end position="840"/>
    </location>
</feature>
<gene>
    <name evidence="3" type="ORF">MPDQ_004665</name>
</gene>
<dbReference type="Proteomes" id="UP000319663">
    <property type="component" value="Unassembled WGS sequence"/>
</dbReference>
<dbReference type="AlphaFoldDB" id="A0A507QZT5"/>